<accession>C7J1Y7</accession>
<dbReference type="AlphaFoldDB" id="C7J1Y7"/>
<gene>
    <name evidence="2" type="ordered locus">Os04g0676932</name>
</gene>
<protein>
    <submittedName>
        <fullName evidence="2">Os04g0676932 protein</fullName>
    </submittedName>
</protein>
<dbReference type="KEGG" id="dosa:Os04g0676932"/>
<dbReference type="EMBL" id="AP008210">
    <property type="protein sequence ID" value="BAH92871.1"/>
    <property type="molecule type" value="Genomic_DNA"/>
</dbReference>
<organism evidence="2 3">
    <name type="scientific">Oryza sativa subsp. japonica</name>
    <name type="common">Rice</name>
    <dbReference type="NCBI Taxonomy" id="39947"/>
    <lineage>
        <taxon>Eukaryota</taxon>
        <taxon>Viridiplantae</taxon>
        <taxon>Streptophyta</taxon>
        <taxon>Embryophyta</taxon>
        <taxon>Tracheophyta</taxon>
        <taxon>Spermatophyta</taxon>
        <taxon>Magnoliopsida</taxon>
        <taxon>Liliopsida</taxon>
        <taxon>Poales</taxon>
        <taxon>Poaceae</taxon>
        <taxon>BOP clade</taxon>
        <taxon>Oryzoideae</taxon>
        <taxon>Oryzeae</taxon>
        <taxon>Oryzinae</taxon>
        <taxon>Oryza</taxon>
        <taxon>Oryza sativa</taxon>
    </lineage>
</organism>
<evidence type="ECO:0000313" key="2">
    <source>
        <dbReference type="EMBL" id="BAH92871.1"/>
    </source>
</evidence>
<reference evidence="2 3" key="1">
    <citation type="journal article" date="2005" name="Nature">
        <title>The map-based sequence of the rice genome.</title>
        <authorList>
            <consortium name="International rice genome sequencing project (IRGSP)"/>
            <person name="Matsumoto T."/>
            <person name="Wu J."/>
            <person name="Kanamori H."/>
            <person name="Katayose Y."/>
            <person name="Fujisawa M."/>
            <person name="Namiki N."/>
            <person name="Mizuno H."/>
            <person name="Yamamoto K."/>
            <person name="Antonio B.A."/>
            <person name="Baba T."/>
            <person name="Sakata K."/>
            <person name="Nagamura Y."/>
            <person name="Aoki H."/>
            <person name="Arikawa K."/>
            <person name="Arita K."/>
            <person name="Bito T."/>
            <person name="Chiden Y."/>
            <person name="Fujitsuka N."/>
            <person name="Fukunaka R."/>
            <person name="Hamada M."/>
            <person name="Harada C."/>
            <person name="Hayashi A."/>
            <person name="Hijishita S."/>
            <person name="Honda M."/>
            <person name="Hosokawa S."/>
            <person name="Ichikawa Y."/>
            <person name="Idonuma A."/>
            <person name="Iijima M."/>
            <person name="Ikeda M."/>
            <person name="Ikeno M."/>
            <person name="Ito K."/>
            <person name="Ito S."/>
            <person name="Ito T."/>
            <person name="Ito Y."/>
            <person name="Ito Y."/>
            <person name="Iwabuchi A."/>
            <person name="Kamiya K."/>
            <person name="Karasawa W."/>
            <person name="Kurita K."/>
            <person name="Katagiri S."/>
            <person name="Kikuta A."/>
            <person name="Kobayashi H."/>
            <person name="Kobayashi N."/>
            <person name="Machita K."/>
            <person name="Maehara T."/>
            <person name="Masukawa M."/>
            <person name="Mizubayashi T."/>
            <person name="Mukai Y."/>
            <person name="Nagasaki H."/>
            <person name="Nagata Y."/>
            <person name="Naito S."/>
            <person name="Nakashima M."/>
            <person name="Nakama Y."/>
            <person name="Nakamichi Y."/>
            <person name="Nakamura M."/>
            <person name="Meguro A."/>
            <person name="Negishi M."/>
            <person name="Ohta I."/>
            <person name="Ohta T."/>
            <person name="Okamoto M."/>
            <person name="Ono N."/>
            <person name="Saji S."/>
            <person name="Sakaguchi M."/>
            <person name="Sakai K."/>
            <person name="Shibata M."/>
            <person name="Shimokawa T."/>
            <person name="Song J."/>
            <person name="Takazaki Y."/>
            <person name="Terasawa K."/>
            <person name="Tsugane M."/>
            <person name="Tsuji K."/>
            <person name="Ueda S."/>
            <person name="Waki K."/>
            <person name="Yamagata H."/>
            <person name="Yamamoto M."/>
            <person name="Yamamoto S."/>
            <person name="Yamane H."/>
            <person name="Yoshiki S."/>
            <person name="Yoshihara R."/>
            <person name="Yukawa K."/>
            <person name="Zhong H."/>
            <person name="Yano M."/>
            <person name="Yuan Q."/>
            <person name="Ouyang S."/>
            <person name="Liu J."/>
            <person name="Jones K.M."/>
            <person name="Gansberger K."/>
            <person name="Moffat K."/>
            <person name="Hill J."/>
            <person name="Bera J."/>
            <person name="Fadrosh D."/>
            <person name="Jin S."/>
            <person name="Johri S."/>
            <person name="Kim M."/>
            <person name="Overton L."/>
            <person name="Reardon M."/>
            <person name="Tsitrin T."/>
            <person name="Vuong H."/>
            <person name="Weaver B."/>
            <person name="Ciecko A."/>
            <person name="Tallon L."/>
            <person name="Jackson J."/>
            <person name="Pai G."/>
            <person name="Aken S.V."/>
            <person name="Utterback T."/>
            <person name="Reidmuller S."/>
            <person name="Feldblyum T."/>
            <person name="Hsiao J."/>
            <person name="Zismann V."/>
            <person name="Iobst S."/>
            <person name="de Vazeille A.R."/>
            <person name="Buell C.R."/>
            <person name="Ying K."/>
            <person name="Li Y."/>
            <person name="Lu T."/>
            <person name="Huang Y."/>
            <person name="Zhao Q."/>
            <person name="Feng Q."/>
            <person name="Zhang L."/>
            <person name="Zhu J."/>
            <person name="Weng Q."/>
            <person name="Mu J."/>
            <person name="Lu Y."/>
            <person name="Fan D."/>
            <person name="Liu Y."/>
            <person name="Guan J."/>
            <person name="Zhang Y."/>
            <person name="Yu S."/>
            <person name="Liu X."/>
            <person name="Zhang Y."/>
            <person name="Hong G."/>
            <person name="Han B."/>
            <person name="Choisne N."/>
            <person name="Demange N."/>
            <person name="Orjeda G."/>
            <person name="Samain S."/>
            <person name="Cattolico L."/>
            <person name="Pelletier E."/>
            <person name="Couloux A."/>
            <person name="Segurens B."/>
            <person name="Wincker P."/>
            <person name="D'Hont A."/>
            <person name="Scarpelli C."/>
            <person name="Weissenbach J."/>
            <person name="Salanoubat M."/>
            <person name="Quetier F."/>
            <person name="Yu Y."/>
            <person name="Kim H.R."/>
            <person name="Rambo T."/>
            <person name="Currie J."/>
            <person name="Collura K."/>
            <person name="Luo M."/>
            <person name="Yang T."/>
            <person name="Ammiraju J.S.S."/>
            <person name="Engler F."/>
            <person name="Soderlund C."/>
            <person name="Wing R.A."/>
            <person name="Palmer L.E."/>
            <person name="de la Bastide M."/>
            <person name="Spiegel L."/>
            <person name="Nascimento L."/>
            <person name="Zutavern T."/>
            <person name="O'Shaughnessy A."/>
            <person name="Dike S."/>
            <person name="Dedhia N."/>
            <person name="Preston R."/>
            <person name="Balija V."/>
            <person name="McCombie W.R."/>
            <person name="Chow T."/>
            <person name="Chen H."/>
            <person name="Chung M."/>
            <person name="Chen C."/>
            <person name="Shaw J."/>
            <person name="Wu H."/>
            <person name="Hsiao K."/>
            <person name="Chao Y."/>
            <person name="Chu M."/>
            <person name="Cheng C."/>
            <person name="Hour A."/>
            <person name="Lee P."/>
            <person name="Lin S."/>
            <person name="Lin Y."/>
            <person name="Liou J."/>
            <person name="Liu S."/>
            <person name="Hsing Y."/>
            <person name="Raghuvanshi S."/>
            <person name="Mohanty A."/>
            <person name="Bharti A.K."/>
            <person name="Gaur A."/>
            <person name="Gupta V."/>
            <person name="Kumar D."/>
            <person name="Ravi V."/>
            <person name="Vij S."/>
            <person name="Kapur A."/>
            <person name="Khurana P."/>
            <person name="Khurana P."/>
            <person name="Khurana J.P."/>
            <person name="Tyagi A.K."/>
            <person name="Gaikwad K."/>
            <person name="Singh A."/>
            <person name="Dalal V."/>
            <person name="Srivastava S."/>
            <person name="Dixit A."/>
            <person name="Pal A.K."/>
            <person name="Ghazi I.A."/>
            <person name="Yadav M."/>
            <person name="Pandit A."/>
            <person name="Bhargava A."/>
            <person name="Sureshbabu K."/>
            <person name="Batra K."/>
            <person name="Sharma T.R."/>
            <person name="Mohapatra T."/>
            <person name="Singh N.K."/>
            <person name="Messing J."/>
            <person name="Nelson A.B."/>
            <person name="Fuks G."/>
            <person name="Kavchok S."/>
            <person name="Keizer G."/>
            <person name="Linton E."/>
            <person name="Llaca V."/>
            <person name="Song R."/>
            <person name="Tanyolac B."/>
            <person name="Young S."/>
            <person name="Ho-Il K."/>
            <person name="Hahn J.H."/>
            <person name="Sangsakoo G."/>
            <person name="Vanavichit A."/>
            <person name="de Mattos Luiz.A.T."/>
            <person name="Zimmer P.D."/>
            <person name="Malone G."/>
            <person name="Dellagostin O."/>
            <person name="de Oliveira A.C."/>
            <person name="Bevan M."/>
            <person name="Bancroft I."/>
            <person name="Minx P."/>
            <person name="Cordum H."/>
            <person name="Wilson R."/>
            <person name="Cheng Z."/>
            <person name="Jin W."/>
            <person name="Jiang J."/>
            <person name="Leong S.A."/>
            <person name="Iwama H."/>
            <person name="Gojobori T."/>
            <person name="Itoh T."/>
            <person name="Niimura Y."/>
            <person name="Fujii Y."/>
            <person name="Habara T."/>
            <person name="Sakai H."/>
            <person name="Sato Y."/>
            <person name="Wilson G."/>
            <person name="Kumar K."/>
            <person name="McCouch S."/>
            <person name="Juretic N."/>
            <person name="Hoen D."/>
            <person name="Wright S."/>
            <person name="Bruskiewich R."/>
            <person name="Bureau T."/>
            <person name="Miyao A."/>
            <person name="Hirochika H."/>
            <person name="Nishikawa T."/>
            <person name="Kadowaki K."/>
            <person name="Sugiura M."/>
            <person name="Burr B."/>
            <person name="Sasaki T."/>
        </authorList>
    </citation>
    <scope>NUCLEOTIDE SEQUENCE [LARGE SCALE GENOMIC DNA]</scope>
    <source>
        <strain evidence="3">cv. Nipponbare</strain>
    </source>
</reference>
<sequence length="86" mass="9668">MKPGAHGLHQTERTNLEETNPLLLEEQTNLEGGKTIDRPSSLRHKVWPANWNCSPLPWQLEVTCSQSPRPMEPVMGRELEAAARVA</sequence>
<evidence type="ECO:0000313" key="3">
    <source>
        <dbReference type="Proteomes" id="UP000000763"/>
    </source>
</evidence>
<proteinExistence type="predicted"/>
<dbReference type="Proteomes" id="UP000000763">
    <property type="component" value="Chromosome 4"/>
</dbReference>
<reference evidence="3" key="2">
    <citation type="journal article" date="2008" name="Nucleic Acids Res.">
        <title>The rice annotation project database (RAP-DB): 2008 update.</title>
        <authorList>
            <consortium name="The rice annotation project (RAP)"/>
        </authorList>
    </citation>
    <scope>GENOME REANNOTATION</scope>
    <source>
        <strain evidence="3">cv. Nipponbare</strain>
    </source>
</reference>
<feature type="region of interest" description="Disordered" evidence="1">
    <location>
        <begin position="1"/>
        <end position="21"/>
    </location>
</feature>
<name>C7J1Y7_ORYSJ</name>
<evidence type="ECO:0000256" key="1">
    <source>
        <dbReference type="SAM" id="MobiDB-lite"/>
    </source>
</evidence>